<dbReference type="InterPro" id="IPR038731">
    <property type="entry name" value="RgtA/B/C-like"/>
</dbReference>
<dbReference type="PANTHER" id="PTHR33908">
    <property type="entry name" value="MANNOSYLTRANSFERASE YKCB-RELATED"/>
    <property type="match status" value="1"/>
</dbReference>
<feature type="transmembrane region" description="Helical" evidence="8">
    <location>
        <begin position="44"/>
        <end position="63"/>
    </location>
</feature>
<feature type="transmembrane region" description="Helical" evidence="8">
    <location>
        <begin position="70"/>
        <end position="88"/>
    </location>
</feature>
<gene>
    <name evidence="10" type="ORF">GCM10011389_17450</name>
</gene>
<name>A0ABQ1Q2F1_9BACI</name>
<feature type="transmembrane region" description="Helical" evidence="8">
    <location>
        <begin position="12"/>
        <end position="32"/>
    </location>
</feature>
<evidence type="ECO:0000259" key="9">
    <source>
        <dbReference type="Pfam" id="PF13231"/>
    </source>
</evidence>
<evidence type="ECO:0000256" key="2">
    <source>
        <dbReference type="ARBA" id="ARBA00022475"/>
    </source>
</evidence>
<feature type="transmembrane region" description="Helical" evidence="8">
    <location>
        <begin position="394"/>
        <end position="413"/>
    </location>
</feature>
<sequence>MVKLAAAFQRFSIIVIMAFGIVFFIAGVLSNFQMSEELYSLDVFTLYLIGGLIGVLFVTFVLNNFFSTKWFVITLLSGAFIARFIWIFNADTQIYSDFSMLYNGAVMASNGDFSFTENSYFTKWVYQMGFVIYEAFVISLLGDHPFVLKFINVLVGTGTVGIIYLIGKSVFNELVGRVAGVLYAIYIPAIVMTSVLTNQYLATFLILSGIYLLVERFEKGKISWLWIGILFALGHIIRPIGPLVILAVGIFIMVVYVLKGNNKFTSSGKLLGILGTFFFVQMIISQAFIGAGITDYPLENRDPLWKFVVGLNHETTGTYSRKDARILSSLEGDAKEEKQKEMIEQRLSDKKEVFILAKDKFKLMWGDLDAAVNWSLYGIEAPDTKPLLFKIEKAMFTIFFLFGTVALFALFKFKESEVNPGYLFLLLLIIGYAMIHLIIEIQTRYRFFIMPSLIIVQSYGIYVIWQQSKLIKSGKKQEVHEEVRSS</sequence>
<feature type="transmembrane region" description="Helical" evidence="8">
    <location>
        <begin position="270"/>
        <end position="293"/>
    </location>
</feature>
<accession>A0ABQ1Q2F1</accession>
<dbReference type="PANTHER" id="PTHR33908:SF3">
    <property type="entry name" value="UNDECAPRENYL PHOSPHATE-ALPHA-4-AMINO-4-DEOXY-L-ARABINOSE ARABINOSYL TRANSFERASE"/>
    <property type="match status" value="1"/>
</dbReference>
<keyword evidence="7 8" id="KW-0472">Membrane</keyword>
<evidence type="ECO:0000256" key="7">
    <source>
        <dbReference type="ARBA" id="ARBA00023136"/>
    </source>
</evidence>
<evidence type="ECO:0000256" key="4">
    <source>
        <dbReference type="ARBA" id="ARBA00022679"/>
    </source>
</evidence>
<keyword evidence="6 8" id="KW-1133">Transmembrane helix</keyword>
<feature type="transmembrane region" description="Helical" evidence="8">
    <location>
        <begin position="445"/>
        <end position="465"/>
    </location>
</feature>
<reference evidence="11" key="1">
    <citation type="journal article" date="2019" name="Int. J. Syst. Evol. Microbiol.">
        <title>The Global Catalogue of Microorganisms (GCM) 10K type strain sequencing project: providing services to taxonomists for standard genome sequencing and annotation.</title>
        <authorList>
            <consortium name="The Broad Institute Genomics Platform"/>
            <consortium name="The Broad Institute Genome Sequencing Center for Infectious Disease"/>
            <person name="Wu L."/>
            <person name="Ma J."/>
        </authorList>
    </citation>
    <scope>NUCLEOTIDE SEQUENCE [LARGE SCALE GENOMIC DNA]</scope>
    <source>
        <strain evidence="11">CGMCC 1.15353</strain>
    </source>
</reference>
<dbReference type="Proteomes" id="UP000642571">
    <property type="component" value="Unassembled WGS sequence"/>
</dbReference>
<keyword evidence="11" id="KW-1185">Reference proteome</keyword>
<proteinExistence type="predicted"/>
<dbReference type="RefSeq" id="WP_188652842.1">
    <property type="nucleotide sequence ID" value="NZ_BMIN01000006.1"/>
</dbReference>
<comment type="subcellular location">
    <subcellularLocation>
        <location evidence="1">Cell membrane</location>
        <topology evidence="1">Multi-pass membrane protein</topology>
    </subcellularLocation>
</comment>
<evidence type="ECO:0000313" key="11">
    <source>
        <dbReference type="Proteomes" id="UP000642571"/>
    </source>
</evidence>
<comment type="caution">
    <text evidence="10">The sequence shown here is derived from an EMBL/GenBank/DDBJ whole genome shotgun (WGS) entry which is preliminary data.</text>
</comment>
<evidence type="ECO:0000256" key="6">
    <source>
        <dbReference type="ARBA" id="ARBA00022989"/>
    </source>
</evidence>
<feature type="transmembrane region" description="Helical" evidence="8">
    <location>
        <begin position="146"/>
        <end position="166"/>
    </location>
</feature>
<organism evidence="10 11">
    <name type="scientific">Pontibacillus salipaludis</name>
    <dbReference type="NCBI Taxonomy" id="1697394"/>
    <lineage>
        <taxon>Bacteria</taxon>
        <taxon>Bacillati</taxon>
        <taxon>Bacillota</taxon>
        <taxon>Bacilli</taxon>
        <taxon>Bacillales</taxon>
        <taxon>Bacillaceae</taxon>
        <taxon>Pontibacillus</taxon>
    </lineage>
</organism>
<keyword evidence="2" id="KW-1003">Cell membrane</keyword>
<evidence type="ECO:0000256" key="8">
    <source>
        <dbReference type="SAM" id="Phobius"/>
    </source>
</evidence>
<protein>
    <submittedName>
        <fullName evidence="10">Membrane protein</fullName>
    </submittedName>
</protein>
<feature type="transmembrane region" description="Helical" evidence="8">
    <location>
        <begin position="243"/>
        <end position="258"/>
    </location>
</feature>
<evidence type="ECO:0000256" key="3">
    <source>
        <dbReference type="ARBA" id="ARBA00022676"/>
    </source>
</evidence>
<dbReference type="InterPro" id="IPR050297">
    <property type="entry name" value="LipidA_mod_glycosyltrf_83"/>
</dbReference>
<dbReference type="EMBL" id="BMIN01000006">
    <property type="protein sequence ID" value="GGD10387.1"/>
    <property type="molecule type" value="Genomic_DNA"/>
</dbReference>
<evidence type="ECO:0000256" key="1">
    <source>
        <dbReference type="ARBA" id="ARBA00004651"/>
    </source>
</evidence>
<dbReference type="Pfam" id="PF13231">
    <property type="entry name" value="PMT_2"/>
    <property type="match status" value="1"/>
</dbReference>
<evidence type="ECO:0000313" key="10">
    <source>
        <dbReference type="EMBL" id="GGD10387.1"/>
    </source>
</evidence>
<keyword evidence="4" id="KW-0808">Transferase</keyword>
<keyword evidence="3" id="KW-0328">Glycosyltransferase</keyword>
<evidence type="ECO:0000256" key="5">
    <source>
        <dbReference type="ARBA" id="ARBA00022692"/>
    </source>
</evidence>
<keyword evidence="5 8" id="KW-0812">Transmembrane</keyword>
<feature type="transmembrane region" description="Helical" evidence="8">
    <location>
        <begin position="420"/>
        <end position="439"/>
    </location>
</feature>
<feature type="domain" description="Glycosyltransferase RgtA/B/C/D-like" evidence="9">
    <location>
        <begin position="135"/>
        <end position="280"/>
    </location>
</feature>